<dbReference type="PANTHER" id="PTHR44858">
    <property type="entry name" value="TETRATRICOPEPTIDE REPEAT PROTEIN 6"/>
    <property type="match status" value="1"/>
</dbReference>
<dbReference type="EMBL" id="OW240914">
    <property type="protein sequence ID" value="CAH2278059.1"/>
    <property type="molecule type" value="Genomic_DNA"/>
</dbReference>
<keyword evidence="4" id="KW-0378">Hydrolase</keyword>
<dbReference type="SUPFAM" id="SSF48452">
    <property type="entry name" value="TPR-like"/>
    <property type="match status" value="1"/>
</dbReference>
<dbReference type="SMART" id="SM00028">
    <property type="entry name" value="TPR"/>
    <property type="match status" value="3"/>
</dbReference>
<dbReference type="GO" id="GO:0016787">
    <property type="term" value="F:hydrolase activity"/>
    <property type="evidence" value="ECO:0007669"/>
    <property type="project" value="UniProtKB-KW"/>
</dbReference>
<gene>
    <name evidence="4" type="ORF">PECUL_23A060454</name>
</gene>
<feature type="repeat" description="TPR" evidence="3">
    <location>
        <begin position="72"/>
        <end position="105"/>
    </location>
</feature>
<accession>A0AAD1RTK3</accession>
<keyword evidence="2 3" id="KW-0802">TPR repeat</keyword>
<dbReference type="Proteomes" id="UP001295444">
    <property type="component" value="Chromosome 03"/>
</dbReference>
<dbReference type="Pfam" id="PF13181">
    <property type="entry name" value="TPR_8"/>
    <property type="match status" value="1"/>
</dbReference>
<dbReference type="PROSITE" id="PS50005">
    <property type="entry name" value="TPR"/>
    <property type="match status" value="1"/>
</dbReference>
<dbReference type="InterPro" id="IPR050498">
    <property type="entry name" value="Ycf3"/>
</dbReference>
<evidence type="ECO:0000256" key="3">
    <source>
        <dbReference type="PROSITE-ProRule" id="PRU00339"/>
    </source>
</evidence>
<reference evidence="4" key="1">
    <citation type="submission" date="2022-03" db="EMBL/GenBank/DDBJ databases">
        <authorList>
            <person name="Alioto T."/>
            <person name="Alioto T."/>
            <person name="Gomez Garrido J."/>
        </authorList>
    </citation>
    <scope>NUCLEOTIDE SEQUENCE</scope>
</reference>
<organism evidence="4 5">
    <name type="scientific">Pelobates cultripes</name>
    <name type="common">Western spadefoot toad</name>
    <dbReference type="NCBI Taxonomy" id="61616"/>
    <lineage>
        <taxon>Eukaryota</taxon>
        <taxon>Metazoa</taxon>
        <taxon>Chordata</taxon>
        <taxon>Craniata</taxon>
        <taxon>Vertebrata</taxon>
        <taxon>Euteleostomi</taxon>
        <taxon>Amphibia</taxon>
        <taxon>Batrachia</taxon>
        <taxon>Anura</taxon>
        <taxon>Pelobatoidea</taxon>
        <taxon>Pelobatidae</taxon>
        <taxon>Pelobates</taxon>
    </lineage>
</organism>
<evidence type="ECO:0000256" key="1">
    <source>
        <dbReference type="ARBA" id="ARBA00022737"/>
    </source>
</evidence>
<evidence type="ECO:0000313" key="5">
    <source>
        <dbReference type="Proteomes" id="UP001295444"/>
    </source>
</evidence>
<dbReference type="Gene3D" id="1.25.40.10">
    <property type="entry name" value="Tetratricopeptide repeat domain"/>
    <property type="match status" value="2"/>
</dbReference>
<dbReference type="InterPro" id="IPR019734">
    <property type="entry name" value="TPR_rpt"/>
</dbReference>
<dbReference type="AlphaFoldDB" id="A0AAD1RTK3"/>
<dbReference type="PANTHER" id="PTHR44858:SF1">
    <property type="entry name" value="UDP-N-ACETYLGLUCOSAMINE--PEPTIDE N-ACETYLGLUCOSAMINYLTRANSFERASE SPINDLY-RELATED"/>
    <property type="match status" value="1"/>
</dbReference>
<protein>
    <submittedName>
        <fullName evidence="4">Haloacid dehalogenase-like hydrolase domain-containing 2</fullName>
    </submittedName>
</protein>
<keyword evidence="1" id="KW-0677">Repeat</keyword>
<keyword evidence="5" id="KW-1185">Reference proteome</keyword>
<evidence type="ECO:0000256" key="2">
    <source>
        <dbReference type="ARBA" id="ARBA00022803"/>
    </source>
</evidence>
<dbReference type="InterPro" id="IPR011990">
    <property type="entry name" value="TPR-like_helical_dom_sf"/>
</dbReference>
<name>A0AAD1RTK3_PELCU</name>
<sequence>MKVPQILLQKKSLLQPSSIMESEVQNYLCSAIYSERCKRWDKTIEEYGKLLKNVQIFSKNADLEPNYNQLLYESYFHLGIAFQNLNQHRKAIHQYNKALQASYIGKKVCTVGCVNRSCLETPVLARRAFALVKCGEMKEARKDAERAIALDISNPDVYCIRALVWNTLHEKERAIKDLNHGLWLNPFHWCSRILKYNIQKSITSEGSTCSARNNKLEKALKIHCGSSRYLTVKDFNSPEILLFYDRFLWSLNVPHTVMAVRLPPADVSVHDALTHSKRTTSADAKQTNEEKGVCHRVQSKPFFRCGSATTYSNKYGLEMRINYGAALRSQMRGLCRPKTFTSKHLAKTAAVCSVTADSQINYSFSSSGFISSHHRSPARMYERPWEINKRNL</sequence>
<evidence type="ECO:0000313" key="4">
    <source>
        <dbReference type="EMBL" id="CAH2278059.1"/>
    </source>
</evidence>
<proteinExistence type="predicted"/>